<evidence type="ECO:0008006" key="6">
    <source>
        <dbReference type="Google" id="ProtNLM"/>
    </source>
</evidence>
<dbReference type="PANTHER" id="PTHR47941">
    <property type="entry name" value="PENTATRICOPEPTIDE REPEAT-CONTAINING PROTEIN 3, MITOCHONDRIAL"/>
    <property type="match status" value="1"/>
</dbReference>
<proteinExistence type="inferred from homology"/>
<dbReference type="InterPro" id="IPR002885">
    <property type="entry name" value="PPR_rpt"/>
</dbReference>
<evidence type="ECO:0000256" key="1">
    <source>
        <dbReference type="ARBA" id="ARBA00007626"/>
    </source>
</evidence>
<comment type="similarity">
    <text evidence="1">Belongs to the PPR family. P subfamily.</text>
</comment>
<dbReference type="STRING" id="106549.A0A540LLD5"/>
<keyword evidence="5" id="KW-1185">Reference proteome</keyword>
<evidence type="ECO:0000256" key="2">
    <source>
        <dbReference type="ARBA" id="ARBA00022737"/>
    </source>
</evidence>
<gene>
    <name evidence="4" type="ORF">C1H46_027279</name>
</gene>
<dbReference type="PROSITE" id="PS51375">
    <property type="entry name" value="PPR"/>
    <property type="match status" value="2"/>
</dbReference>
<protein>
    <recommendedName>
        <fullName evidence="6">Pentacotripeptide-repeat region of PRORP domain-containing protein</fullName>
    </recommendedName>
</protein>
<dbReference type="EMBL" id="VIEB01000546">
    <property type="protein sequence ID" value="TQD87139.1"/>
    <property type="molecule type" value="Genomic_DNA"/>
</dbReference>
<feature type="repeat" description="PPR" evidence="3">
    <location>
        <begin position="48"/>
        <end position="82"/>
    </location>
</feature>
<dbReference type="NCBIfam" id="TIGR00756">
    <property type="entry name" value="PPR"/>
    <property type="match status" value="2"/>
</dbReference>
<evidence type="ECO:0000313" key="5">
    <source>
        <dbReference type="Proteomes" id="UP000315295"/>
    </source>
</evidence>
<organism evidence="4 5">
    <name type="scientific">Malus baccata</name>
    <name type="common">Siberian crab apple</name>
    <name type="synonym">Pyrus baccata</name>
    <dbReference type="NCBI Taxonomy" id="106549"/>
    <lineage>
        <taxon>Eukaryota</taxon>
        <taxon>Viridiplantae</taxon>
        <taxon>Streptophyta</taxon>
        <taxon>Embryophyta</taxon>
        <taxon>Tracheophyta</taxon>
        <taxon>Spermatophyta</taxon>
        <taxon>Magnoliopsida</taxon>
        <taxon>eudicotyledons</taxon>
        <taxon>Gunneridae</taxon>
        <taxon>Pentapetalae</taxon>
        <taxon>rosids</taxon>
        <taxon>fabids</taxon>
        <taxon>Rosales</taxon>
        <taxon>Rosaceae</taxon>
        <taxon>Amygdaloideae</taxon>
        <taxon>Maleae</taxon>
        <taxon>Malus</taxon>
    </lineage>
</organism>
<dbReference type="Gene3D" id="1.25.40.10">
    <property type="entry name" value="Tetratricopeptide repeat domain"/>
    <property type="match status" value="1"/>
</dbReference>
<sequence length="127" mass="14511">MLLGSSFKLCIYFQHVNRWLLQIETIEGRLRDAVKVYIQMGVYNMKPDLVTYTVLIKGVSELGRLDDALVFLFQSIKNGFLSDVVTYCTLIDGCCKQKHVLAGLWIFEMMRISGVNPDIAIYNVLIN</sequence>
<name>A0A540LLD5_MALBA</name>
<comment type="caution">
    <text evidence="4">The sequence shown here is derived from an EMBL/GenBank/DDBJ whole genome shotgun (WGS) entry which is preliminary data.</text>
</comment>
<dbReference type="InterPro" id="IPR011990">
    <property type="entry name" value="TPR-like_helical_dom_sf"/>
</dbReference>
<feature type="repeat" description="PPR" evidence="3">
    <location>
        <begin position="83"/>
        <end position="117"/>
    </location>
</feature>
<dbReference type="Pfam" id="PF13041">
    <property type="entry name" value="PPR_2"/>
    <property type="match status" value="2"/>
</dbReference>
<evidence type="ECO:0000256" key="3">
    <source>
        <dbReference type="PROSITE-ProRule" id="PRU00708"/>
    </source>
</evidence>
<reference evidence="4 5" key="1">
    <citation type="journal article" date="2019" name="G3 (Bethesda)">
        <title>Sequencing of a Wild Apple (Malus baccata) Genome Unravels the Differences Between Cultivated and Wild Apple Species Regarding Disease Resistance and Cold Tolerance.</title>
        <authorList>
            <person name="Chen X."/>
        </authorList>
    </citation>
    <scope>NUCLEOTIDE SEQUENCE [LARGE SCALE GENOMIC DNA]</scope>
    <source>
        <strain evidence="5">cv. Shandingzi</strain>
        <tissue evidence="4">Leaves</tissue>
    </source>
</reference>
<accession>A0A540LLD5</accession>
<dbReference type="AlphaFoldDB" id="A0A540LLD5"/>
<dbReference type="Proteomes" id="UP000315295">
    <property type="component" value="Unassembled WGS sequence"/>
</dbReference>
<evidence type="ECO:0000313" key="4">
    <source>
        <dbReference type="EMBL" id="TQD87139.1"/>
    </source>
</evidence>
<keyword evidence="2" id="KW-0677">Repeat</keyword>